<evidence type="ECO:0000256" key="1">
    <source>
        <dbReference type="SAM" id="MobiDB-lite"/>
    </source>
</evidence>
<evidence type="ECO:0000313" key="2">
    <source>
        <dbReference type="EMBL" id="CAE7250772.1"/>
    </source>
</evidence>
<proteinExistence type="predicted"/>
<dbReference type="AlphaFoldDB" id="A0A812LR93"/>
<dbReference type="OrthoDB" id="444805at2759"/>
<dbReference type="InterPro" id="IPR035992">
    <property type="entry name" value="Ricin_B-like_lectins"/>
</dbReference>
<sequence>MPDLPQTPETQRALVATPSQPSCDEEEADVVMLPSQRRGTCTLLRQMPLPLSVKLVATFATVLVGAGLIDYRLGWTRARSSASMANGMDMAEAEKTEVRSVLETGVKSAPSIPGYTAFGHVNCFDHRGAISEGLPVVRMAVKTMSQCAVRCNMYPQCSGFVIFHRYAPYQCWLRSSIAKDKGFCQHEPYDDSQDGYYFATYEKLHGVETPAFEGALSFQGKCLGVTEPKDGSVVKLKECGCSACWTKWEAALPLDPWPYWQTFRLSDFPSASVTSFRLKGTDKCLDVHDHADWRKDAGLDTPMNYLQLWTCAADDRSREDQKWIVVQSTDRVSFQLQWLTDPGLAVDVPAGKNTVGNHVQIYKFVTGWPNQVLQTM</sequence>
<organism evidence="2 3">
    <name type="scientific">Symbiodinium natans</name>
    <dbReference type="NCBI Taxonomy" id="878477"/>
    <lineage>
        <taxon>Eukaryota</taxon>
        <taxon>Sar</taxon>
        <taxon>Alveolata</taxon>
        <taxon>Dinophyceae</taxon>
        <taxon>Suessiales</taxon>
        <taxon>Symbiodiniaceae</taxon>
        <taxon>Symbiodinium</taxon>
    </lineage>
</organism>
<name>A0A812LR93_9DINO</name>
<gene>
    <name evidence="2" type="ORF">SNAT2548_LOCUS12353</name>
</gene>
<dbReference type="EMBL" id="CAJNDS010001180">
    <property type="protein sequence ID" value="CAE7250772.1"/>
    <property type="molecule type" value="Genomic_DNA"/>
</dbReference>
<keyword evidence="3" id="KW-1185">Reference proteome</keyword>
<dbReference type="CDD" id="cd00161">
    <property type="entry name" value="beta-trefoil_Ricin-like"/>
    <property type="match status" value="1"/>
</dbReference>
<dbReference type="SUPFAM" id="SSF50370">
    <property type="entry name" value="Ricin B-like lectins"/>
    <property type="match status" value="1"/>
</dbReference>
<feature type="region of interest" description="Disordered" evidence="1">
    <location>
        <begin position="1"/>
        <end position="25"/>
    </location>
</feature>
<reference evidence="2" key="1">
    <citation type="submission" date="2021-02" db="EMBL/GenBank/DDBJ databases">
        <authorList>
            <person name="Dougan E. K."/>
            <person name="Rhodes N."/>
            <person name="Thang M."/>
            <person name="Chan C."/>
        </authorList>
    </citation>
    <scope>NUCLEOTIDE SEQUENCE</scope>
</reference>
<dbReference type="Proteomes" id="UP000604046">
    <property type="component" value="Unassembled WGS sequence"/>
</dbReference>
<protein>
    <submittedName>
        <fullName evidence="2">Uncharacterized protein</fullName>
    </submittedName>
</protein>
<dbReference type="Gene3D" id="2.80.10.50">
    <property type="match status" value="1"/>
</dbReference>
<evidence type="ECO:0000313" key="3">
    <source>
        <dbReference type="Proteomes" id="UP000604046"/>
    </source>
</evidence>
<comment type="caution">
    <text evidence="2">The sequence shown here is derived from an EMBL/GenBank/DDBJ whole genome shotgun (WGS) entry which is preliminary data.</text>
</comment>
<dbReference type="PROSITE" id="PS50231">
    <property type="entry name" value="RICIN_B_LECTIN"/>
    <property type="match status" value="1"/>
</dbReference>
<accession>A0A812LR93</accession>